<evidence type="ECO:0000256" key="5">
    <source>
        <dbReference type="PROSITE-ProRule" id="PRU01026"/>
    </source>
</evidence>
<dbReference type="PANTHER" id="PTHR11727">
    <property type="entry name" value="DIMETHYLADENOSINE TRANSFERASE"/>
    <property type="match status" value="1"/>
</dbReference>
<dbReference type="SMART" id="SM00650">
    <property type="entry name" value="rADc"/>
    <property type="match status" value="1"/>
</dbReference>
<feature type="binding site" evidence="5">
    <location>
        <position position="26"/>
    </location>
    <ligand>
        <name>S-adenosyl-L-methionine</name>
        <dbReference type="ChEBI" id="CHEBI:59789"/>
    </ligand>
</feature>
<dbReference type="InterPro" id="IPR020598">
    <property type="entry name" value="rRNA_Ade_methylase_Trfase_N"/>
</dbReference>
<dbReference type="NCBIfam" id="NF000337">
    <property type="entry name" value="erm_SHROVE"/>
    <property type="match status" value="1"/>
</dbReference>
<comment type="caution">
    <text evidence="7">The sequence shown here is derived from an EMBL/GenBank/DDBJ whole genome shotgun (WGS) entry which is preliminary data.</text>
</comment>
<evidence type="ECO:0000313" key="7">
    <source>
        <dbReference type="EMBL" id="MFC6880999.1"/>
    </source>
</evidence>
<evidence type="ECO:0000313" key="8">
    <source>
        <dbReference type="Proteomes" id="UP001596380"/>
    </source>
</evidence>
<dbReference type="Gene3D" id="1.10.8.100">
    <property type="entry name" value="Ribosomal RNA adenine dimethylase-like, domain 2"/>
    <property type="match status" value="1"/>
</dbReference>
<dbReference type="EMBL" id="JBHSXS010000006">
    <property type="protein sequence ID" value="MFC6880999.1"/>
    <property type="molecule type" value="Genomic_DNA"/>
</dbReference>
<dbReference type="PROSITE" id="PS01131">
    <property type="entry name" value="RRNA_A_DIMETH"/>
    <property type="match status" value="1"/>
</dbReference>
<feature type="binding site" evidence="5">
    <location>
        <position position="53"/>
    </location>
    <ligand>
        <name>S-adenosyl-L-methionine</name>
        <dbReference type="ChEBI" id="CHEBI:59789"/>
    </ligand>
</feature>
<keyword evidence="3 5" id="KW-0949">S-adenosyl-L-methionine</keyword>
<dbReference type="CDD" id="cd02440">
    <property type="entry name" value="AdoMet_MTases"/>
    <property type="match status" value="1"/>
</dbReference>
<feature type="binding site" evidence="5">
    <location>
        <position position="115"/>
    </location>
    <ligand>
        <name>S-adenosyl-L-methionine</name>
        <dbReference type="ChEBI" id="CHEBI:59789"/>
    </ligand>
</feature>
<keyword evidence="4 5" id="KW-0694">RNA-binding</keyword>
<accession>A0ABW2CGZ4</accession>
<dbReference type="SUPFAM" id="SSF53335">
    <property type="entry name" value="S-adenosyl-L-methionine-dependent methyltransferases"/>
    <property type="match status" value="1"/>
</dbReference>
<keyword evidence="8" id="KW-1185">Reference proteome</keyword>
<dbReference type="Pfam" id="PF00398">
    <property type="entry name" value="RrnaAD"/>
    <property type="match status" value="1"/>
</dbReference>
<dbReference type="InterPro" id="IPR020596">
    <property type="entry name" value="rRNA_Ade_Mease_Trfase_CS"/>
</dbReference>
<evidence type="ECO:0000256" key="3">
    <source>
        <dbReference type="ARBA" id="ARBA00022691"/>
    </source>
</evidence>
<evidence type="ECO:0000256" key="4">
    <source>
        <dbReference type="ARBA" id="ARBA00022884"/>
    </source>
</evidence>
<keyword evidence="2 5" id="KW-0808">Transferase</keyword>
<dbReference type="Gene3D" id="3.40.50.150">
    <property type="entry name" value="Vaccinia Virus protein VP39"/>
    <property type="match status" value="1"/>
</dbReference>
<evidence type="ECO:0000256" key="1">
    <source>
        <dbReference type="ARBA" id="ARBA00022603"/>
    </source>
</evidence>
<feature type="binding site" evidence="5">
    <location>
        <position position="28"/>
    </location>
    <ligand>
        <name>S-adenosyl-L-methionine</name>
        <dbReference type="ChEBI" id="CHEBI:59789"/>
    </ligand>
</feature>
<evidence type="ECO:0000259" key="6">
    <source>
        <dbReference type="SMART" id="SM00650"/>
    </source>
</evidence>
<dbReference type="InterPro" id="IPR029063">
    <property type="entry name" value="SAM-dependent_MTases_sf"/>
</dbReference>
<organism evidence="7 8">
    <name type="scientific">Actinomadura yumaensis</name>
    <dbReference type="NCBI Taxonomy" id="111807"/>
    <lineage>
        <taxon>Bacteria</taxon>
        <taxon>Bacillati</taxon>
        <taxon>Actinomycetota</taxon>
        <taxon>Actinomycetes</taxon>
        <taxon>Streptosporangiales</taxon>
        <taxon>Thermomonosporaceae</taxon>
        <taxon>Actinomadura</taxon>
    </lineage>
</organism>
<dbReference type="NCBIfam" id="NF000499">
    <property type="entry name" value="Erm23S_rRNA_broad"/>
    <property type="match status" value="1"/>
</dbReference>
<sequence>MPQRHHTTTPAGRTAQDRARRALSQNFLADPAAIRRFARSVPGNPPGLVVEIGAGDGRITTALAEHAEHVIAYEIDPRLARRLRARCDDLPNVRCVQQDFLKVRAPREPFHLAGNIPYSATSRIVSWTLNAPGVLTATFITQLEYARKRTGDYGRWSLLTVQNWPEFTWRLGERIDRGRFRPVPRVDAGILRLDRRARPLIPPTALDDYRACVALGFQGKGGTLRASLRRAYPHARVDAAFRAARLHPGTVVAHAHPDQWITLFRALHQIGPSSARASDG</sequence>
<protein>
    <submittedName>
        <fullName evidence="7">ErmE/ErmH/ErmO/ErmR family 23S rRNA (Adenine(2058)-N(6))-methyltransferase</fullName>
    </submittedName>
</protein>
<dbReference type="Proteomes" id="UP001596380">
    <property type="component" value="Unassembled WGS sequence"/>
</dbReference>
<dbReference type="PROSITE" id="PS51689">
    <property type="entry name" value="SAM_RNA_A_N6_MT"/>
    <property type="match status" value="1"/>
</dbReference>
<comment type="similarity">
    <text evidence="5">Belongs to the class I-like SAM-binding methyltransferase superfamily. rRNA adenine N(6)-methyltransferase family.</text>
</comment>
<feature type="domain" description="Ribosomal RNA adenine methylase transferase N-terminal" evidence="6">
    <location>
        <begin position="33"/>
        <end position="197"/>
    </location>
</feature>
<dbReference type="InterPro" id="IPR001737">
    <property type="entry name" value="KsgA/Erm"/>
</dbReference>
<feature type="binding site" evidence="5">
    <location>
        <position position="99"/>
    </location>
    <ligand>
        <name>S-adenosyl-L-methionine</name>
        <dbReference type="ChEBI" id="CHEBI:59789"/>
    </ligand>
</feature>
<name>A0ABW2CGZ4_9ACTN</name>
<dbReference type="InterPro" id="IPR023165">
    <property type="entry name" value="rRNA_Ade_diMease-like_C"/>
</dbReference>
<evidence type="ECO:0000256" key="2">
    <source>
        <dbReference type="ARBA" id="ARBA00022679"/>
    </source>
</evidence>
<dbReference type="RefSeq" id="WP_160826446.1">
    <property type="nucleotide sequence ID" value="NZ_JBHSXE010000001.1"/>
</dbReference>
<reference evidence="8" key="1">
    <citation type="journal article" date="2019" name="Int. J. Syst. Evol. Microbiol.">
        <title>The Global Catalogue of Microorganisms (GCM) 10K type strain sequencing project: providing services to taxonomists for standard genome sequencing and annotation.</title>
        <authorList>
            <consortium name="The Broad Institute Genomics Platform"/>
            <consortium name="The Broad Institute Genome Sequencing Center for Infectious Disease"/>
            <person name="Wu L."/>
            <person name="Ma J."/>
        </authorList>
    </citation>
    <scope>NUCLEOTIDE SEQUENCE [LARGE SCALE GENOMIC DNA]</scope>
    <source>
        <strain evidence="8">JCM 3369</strain>
    </source>
</reference>
<proteinExistence type="inferred from homology"/>
<feature type="binding site" evidence="5">
    <location>
        <position position="74"/>
    </location>
    <ligand>
        <name>S-adenosyl-L-methionine</name>
        <dbReference type="ChEBI" id="CHEBI:59789"/>
    </ligand>
</feature>
<gene>
    <name evidence="7" type="primary">erm</name>
    <name evidence="7" type="ORF">ACFQKB_14625</name>
</gene>
<keyword evidence="1 5" id="KW-0489">Methyltransferase</keyword>
<dbReference type="PANTHER" id="PTHR11727:SF7">
    <property type="entry name" value="DIMETHYLADENOSINE TRANSFERASE-RELATED"/>
    <property type="match status" value="1"/>
</dbReference>